<feature type="transmembrane region" description="Helical" evidence="7">
    <location>
        <begin position="279"/>
        <end position="296"/>
    </location>
</feature>
<feature type="transmembrane region" description="Helical" evidence="7">
    <location>
        <begin position="302"/>
        <end position="322"/>
    </location>
</feature>
<reference evidence="9" key="1">
    <citation type="submission" date="2020-08" db="EMBL/GenBank/DDBJ databases">
        <title>Genome public.</title>
        <authorList>
            <person name="Liu C."/>
            <person name="Sun Q."/>
        </authorList>
    </citation>
    <scope>NUCLEOTIDE SEQUENCE</scope>
    <source>
        <strain evidence="9">NSJ-44</strain>
    </source>
</reference>
<accession>A0A926CZV7</accession>
<evidence type="ECO:0000256" key="6">
    <source>
        <dbReference type="ARBA" id="ARBA00023136"/>
    </source>
</evidence>
<dbReference type="InterPro" id="IPR020846">
    <property type="entry name" value="MFS_dom"/>
</dbReference>
<evidence type="ECO:0000256" key="2">
    <source>
        <dbReference type="ARBA" id="ARBA00008335"/>
    </source>
</evidence>
<comment type="caution">
    <text evidence="9">The sequence shown here is derived from an EMBL/GenBank/DDBJ whole genome shotgun (WGS) entry which is preliminary data.</text>
</comment>
<feature type="transmembrane region" description="Helical" evidence="7">
    <location>
        <begin position="246"/>
        <end position="267"/>
    </location>
</feature>
<comment type="similarity">
    <text evidence="2">Belongs to the major facilitator superfamily.</text>
</comment>
<dbReference type="Gene3D" id="1.20.1250.20">
    <property type="entry name" value="MFS general substrate transporter like domains"/>
    <property type="match status" value="1"/>
</dbReference>
<evidence type="ECO:0000313" key="9">
    <source>
        <dbReference type="EMBL" id="MBC8528419.1"/>
    </source>
</evidence>
<dbReference type="InterPro" id="IPR051788">
    <property type="entry name" value="MFS_Transporter"/>
</dbReference>
<feature type="transmembrane region" description="Helical" evidence="7">
    <location>
        <begin position="95"/>
        <end position="117"/>
    </location>
</feature>
<dbReference type="PROSITE" id="PS50850">
    <property type="entry name" value="MFS"/>
    <property type="match status" value="1"/>
</dbReference>
<dbReference type="PANTHER" id="PTHR23514">
    <property type="entry name" value="BYPASS OF STOP CODON PROTEIN 6"/>
    <property type="match status" value="1"/>
</dbReference>
<feature type="transmembrane region" description="Helical" evidence="7">
    <location>
        <begin position="129"/>
        <end position="152"/>
    </location>
</feature>
<dbReference type="RefSeq" id="WP_249284437.1">
    <property type="nucleotide sequence ID" value="NZ_JACRSO010000001.1"/>
</dbReference>
<dbReference type="GO" id="GO:0022857">
    <property type="term" value="F:transmembrane transporter activity"/>
    <property type="evidence" value="ECO:0007669"/>
    <property type="project" value="InterPro"/>
</dbReference>
<evidence type="ECO:0000256" key="5">
    <source>
        <dbReference type="ARBA" id="ARBA00022989"/>
    </source>
</evidence>
<evidence type="ECO:0000313" key="10">
    <source>
        <dbReference type="Proteomes" id="UP000654279"/>
    </source>
</evidence>
<feature type="domain" description="Major facilitator superfamily (MFS) profile" evidence="8">
    <location>
        <begin position="5"/>
        <end position="392"/>
    </location>
</feature>
<evidence type="ECO:0000256" key="4">
    <source>
        <dbReference type="ARBA" id="ARBA00022692"/>
    </source>
</evidence>
<dbReference type="AlphaFoldDB" id="A0A926CZV7"/>
<dbReference type="PANTHER" id="PTHR23514:SF3">
    <property type="entry name" value="BYPASS OF STOP CODON PROTEIN 6"/>
    <property type="match status" value="1"/>
</dbReference>
<dbReference type="SUPFAM" id="SSF103473">
    <property type="entry name" value="MFS general substrate transporter"/>
    <property type="match status" value="1"/>
</dbReference>
<dbReference type="InterPro" id="IPR011701">
    <property type="entry name" value="MFS"/>
</dbReference>
<name>A0A926CZV7_9FIRM</name>
<keyword evidence="3" id="KW-0813">Transport</keyword>
<feature type="transmembrane region" description="Helical" evidence="7">
    <location>
        <begin position="158"/>
        <end position="179"/>
    </location>
</feature>
<gene>
    <name evidence="9" type="ORF">H8699_03085</name>
</gene>
<keyword evidence="6 7" id="KW-0472">Membrane</keyword>
<feature type="transmembrane region" description="Helical" evidence="7">
    <location>
        <begin position="71"/>
        <end position="89"/>
    </location>
</feature>
<feature type="transmembrane region" description="Helical" evidence="7">
    <location>
        <begin position="40"/>
        <end position="59"/>
    </location>
</feature>
<dbReference type="Pfam" id="PF07690">
    <property type="entry name" value="MFS_1"/>
    <property type="match status" value="1"/>
</dbReference>
<evidence type="ECO:0000256" key="3">
    <source>
        <dbReference type="ARBA" id="ARBA00022448"/>
    </source>
</evidence>
<dbReference type="EMBL" id="JACRSO010000001">
    <property type="protein sequence ID" value="MBC8528419.1"/>
    <property type="molecule type" value="Genomic_DNA"/>
</dbReference>
<sequence length="397" mass="41246">MATGFLVVIYLAFISLGLPDPMLGAAWPLMQVDFGAPLEAAGVVSMVISGGTILSSLLSGRLIARFGNGRLTLFSVMLTAAALVGFALAPSFGWLVVLAVPYGLGGGAVDAALNNYVAAHYESRHMSWLHAFWGVGTMIGPMALSALIAGGLSWRSGYWAVAGFQTMLVLILIFTLPLWGKVAKLNPNKFTGEADEAQGSRVTIPQAIKIPGVKLAMLAFLFYCGVETTVMLWGASYLIQMRGIDAATAAQGSAAFFAGITAGRILSGFLTMKLSNKRLIWLGVAGIIVGVALLLIPGGAGLAMAGFFMLGLGCAPIFPCMLHETPVRFGIAASQTVMGMQTATAYTGSTLLPPLLGVIASCVSLQIFPFVLLGYALALGVCTACINRNLARKGAGA</sequence>
<feature type="transmembrane region" description="Helical" evidence="7">
    <location>
        <begin position="367"/>
        <end position="386"/>
    </location>
</feature>
<keyword evidence="10" id="KW-1185">Reference proteome</keyword>
<organism evidence="9 10">
    <name type="scientific">Luoshenia tenuis</name>
    <dbReference type="NCBI Taxonomy" id="2763654"/>
    <lineage>
        <taxon>Bacteria</taxon>
        <taxon>Bacillati</taxon>
        <taxon>Bacillota</taxon>
        <taxon>Clostridia</taxon>
        <taxon>Christensenellales</taxon>
        <taxon>Christensenellaceae</taxon>
        <taxon>Luoshenia</taxon>
    </lineage>
</organism>
<evidence type="ECO:0000256" key="1">
    <source>
        <dbReference type="ARBA" id="ARBA00004651"/>
    </source>
</evidence>
<dbReference type="InterPro" id="IPR036259">
    <property type="entry name" value="MFS_trans_sf"/>
</dbReference>
<feature type="transmembrane region" description="Helical" evidence="7">
    <location>
        <begin position="215"/>
        <end position="240"/>
    </location>
</feature>
<proteinExistence type="inferred from homology"/>
<protein>
    <submittedName>
        <fullName evidence="9">MFS transporter</fullName>
    </submittedName>
</protein>
<keyword evidence="5 7" id="KW-1133">Transmembrane helix</keyword>
<evidence type="ECO:0000259" key="8">
    <source>
        <dbReference type="PROSITE" id="PS50850"/>
    </source>
</evidence>
<dbReference type="GO" id="GO:0005886">
    <property type="term" value="C:plasma membrane"/>
    <property type="evidence" value="ECO:0007669"/>
    <property type="project" value="UniProtKB-SubCell"/>
</dbReference>
<feature type="transmembrane region" description="Helical" evidence="7">
    <location>
        <begin position="343"/>
        <end position="361"/>
    </location>
</feature>
<evidence type="ECO:0000256" key="7">
    <source>
        <dbReference type="SAM" id="Phobius"/>
    </source>
</evidence>
<comment type="subcellular location">
    <subcellularLocation>
        <location evidence="1">Cell membrane</location>
        <topology evidence="1">Multi-pass membrane protein</topology>
    </subcellularLocation>
</comment>
<keyword evidence="4 7" id="KW-0812">Transmembrane</keyword>
<dbReference type="Proteomes" id="UP000654279">
    <property type="component" value="Unassembled WGS sequence"/>
</dbReference>